<evidence type="ECO:0000256" key="2">
    <source>
        <dbReference type="SAM" id="Phobius"/>
    </source>
</evidence>
<evidence type="ECO:0000313" key="4">
    <source>
        <dbReference type="Proteomes" id="UP000198983"/>
    </source>
</evidence>
<proteinExistence type="predicted"/>
<keyword evidence="4" id="KW-1185">Reference proteome</keyword>
<accession>A0A1H1Q051</accession>
<evidence type="ECO:0000313" key="3">
    <source>
        <dbReference type="EMBL" id="SDS16862.1"/>
    </source>
</evidence>
<dbReference type="EMBL" id="LT629732">
    <property type="protein sequence ID" value="SDS16862.1"/>
    <property type="molecule type" value="Genomic_DNA"/>
</dbReference>
<feature type="compositionally biased region" description="Polar residues" evidence="1">
    <location>
        <begin position="1"/>
        <end position="16"/>
    </location>
</feature>
<feature type="region of interest" description="Disordered" evidence="1">
    <location>
        <begin position="1"/>
        <end position="21"/>
    </location>
</feature>
<feature type="region of interest" description="Disordered" evidence="1">
    <location>
        <begin position="119"/>
        <end position="159"/>
    </location>
</feature>
<dbReference type="RefSeq" id="WP_092652355.1">
    <property type="nucleotide sequence ID" value="NZ_LT629732.1"/>
</dbReference>
<feature type="compositionally biased region" description="Basic and acidic residues" evidence="1">
    <location>
        <begin position="122"/>
        <end position="135"/>
    </location>
</feature>
<dbReference type="Proteomes" id="UP000198983">
    <property type="component" value="Chromosome I"/>
</dbReference>
<sequence length="159" mass="16452">MATQHDTVPGSQSRASASDERSLGQLVADASRDLSTLLRGEIELAKVELKESATAAGKGAGMFGGAAFLGYVAFLMLSIAAGYGLVAAGLHPAIAFVVVGVVYLIIAGILALIGKRNMKKAGPPERTKRSIDETKTMVQQLGHHDQNAGGRPQLGPSGR</sequence>
<keyword evidence="2" id="KW-0812">Transmembrane</keyword>
<gene>
    <name evidence="3" type="ORF">SAMN04489717_1833</name>
</gene>
<name>A0A1H1Q051_9ACTN</name>
<reference evidence="3 4" key="1">
    <citation type="submission" date="2016-10" db="EMBL/GenBank/DDBJ databases">
        <authorList>
            <person name="de Groot N.N."/>
        </authorList>
    </citation>
    <scope>NUCLEOTIDE SEQUENCE [LARGE SCALE GENOMIC DNA]</scope>
    <source>
        <strain evidence="3 4">DSM 22024</strain>
    </source>
</reference>
<keyword evidence="2" id="KW-1133">Transmembrane helix</keyword>
<dbReference type="OrthoDB" id="3826923at2"/>
<feature type="transmembrane region" description="Helical" evidence="2">
    <location>
        <begin position="68"/>
        <end position="87"/>
    </location>
</feature>
<dbReference type="InterPro" id="IPR009937">
    <property type="entry name" value="Phage_holin_3_6"/>
</dbReference>
<protein>
    <submittedName>
        <fullName evidence="3">Putative Holin-X, holin superfamily III</fullName>
    </submittedName>
</protein>
<feature type="transmembrane region" description="Helical" evidence="2">
    <location>
        <begin position="93"/>
        <end position="113"/>
    </location>
</feature>
<keyword evidence="2" id="KW-0472">Membrane</keyword>
<evidence type="ECO:0000256" key="1">
    <source>
        <dbReference type="SAM" id="MobiDB-lite"/>
    </source>
</evidence>
<dbReference type="Pfam" id="PF07332">
    <property type="entry name" value="Phage_holin_3_6"/>
    <property type="match status" value="1"/>
</dbReference>
<dbReference type="AlphaFoldDB" id="A0A1H1Q051"/>
<dbReference type="STRING" id="117157.SAMN04489717_1833"/>
<organism evidence="3 4">
    <name type="scientific">Actinopolymorpha singaporensis</name>
    <dbReference type="NCBI Taxonomy" id="117157"/>
    <lineage>
        <taxon>Bacteria</taxon>
        <taxon>Bacillati</taxon>
        <taxon>Actinomycetota</taxon>
        <taxon>Actinomycetes</taxon>
        <taxon>Propionibacteriales</taxon>
        <taxon>Actinopolymorphaceae</taxon>
        <taxon>Actinopolymorpha</taxon>
    </lineage>
</organism>